<dbReference type="AlphaFoldDB" id="A0A511V9J5"/>
<name>A0A511V9J5_9BACL</name>
<protein>
    <submittedName>
        <fullName evidence="1">Uncharacterized protein</fullName>
    </submittedName>
</protein>
<keyword evidence="2" id="KW-1185">Reference proteome</keyword>
<proteinExistence type="predicted"/>
<comment type="caution">
    <text evidence="1">The sequence shown here is derived from an EMBL/GenBank/DDBJ whole genome shotgun (WGS) entry which is preliminary data.</text>
</comment>
<dbReference type="EMBL" id="BJXX01000142">
    <property type="protein sequence ID" value="GEN35580.1"/>
    <property type="molecule type" value="Genomic_DNA"/>
</dbReference>
<reference evidence="1 2" key="1">
    <citation type="submission" date="2019-07" db="EMBL/GenBank/DDBJ databases">
        <title>Whole genome shotgun sequence of Aneurinibacillus danicus NBRC 102444.</title>
        <authorList>
            <person name="Hosoyama A."/>
            <person name="Uohara A."/>
            <person name="Ohji S."/>
            <person name="Ichikawa N."/>
        </authorList>
    </citation>
    <scope>NUCLEOTIDE SEQUENCE [LARGE SCALE GENOMIC DNA]</scope>
    <source>
        <strain evidence="1 2">NBRC 102444</strain>
    </source>
</reference>
<accession>A0A511V9J5</accession>
<organism evidence="1 2">
    <name type="scientific">Aneurinibacillus danicus</name>
    <dbReference type="NCBI Taxonomy" id="267746"/>
    <lineage>
        <taxon>Bacteria</taxon>
        <taxon>Bacillati</taxon>
        <taxon>Bacillota</taxon>
        <taxon>Bacilli</taxon>
        <taxon>Bacillales</taxon>
        <taxon>Paenibacillaceae</taxon>
        <taxon>Aneurinibacillus group</taxon>
        <taxon>Aneurinibacillus</taxon>
    </lineage>
</organism>
<evidence type="ECO:0000313" key="1">
    <source>
        <dbReference type="EMBL" id="GEN35580.1"/>
    </source>
</evidence>
<dbReference type="Proteomes" id="UP000321157">
    <property type="component" value="Unassembled WGS sequence"/>
</dbReference>
<sequence>MFAFIMGMTVIRMTIMLRTTVTVVAAAVVTVAVLFVTHQHLYQIFQKRHDNRVSFIPWLPFYTKKYMQGYKKIKKIVKDVFNSDIEK</sequence>
<evidence type="ECO:0000313" key="2">
    <source>
        <dbReference type="Proteomes" id="UP000321157"/>
    </source>
</evidence>
<gene>
    <name evidence="1" type="ORF">ADA01nite_30400</name>
</gene>